<evidence type="ECO:0000256" key="4">
    <source>
        <dbReference type="SAM" id="SignalP"/>
    </source>
</evidence>
<accession>A0AA41VXK6</accession>
<dbReference type="InterPro" id="IPR039391">
    <property type="entry name" value="Phytocyanin-like"/>
</dbReference>
<dbReference type="Pfam" id="PF02298">
    <property type="entry name" value="Cu_bind_like"/>
    <property type="match status" value="1"/>
</dbReference>
<dbReference type="PANTHER" id="PTHR33021:SF70">
    <property type="entry name" value="PHYTOCYANIN DOMAIN-CONTAINING PROTEIN"/>
    <property type="match status" value="1"/>
</dbReference>
<dbReference type="GO" id="GO:0009055">
    <property type="term" value="F:electron transfer activity"/>
    <property type="evidence" value="ECO:0007669"/>
    <property type="project" value="InterPro"/>
</dbReference>
<evidence type="ECO:0000313" key="7">
    <source>
        <dbReference type="Proteomes" id="UP001177140"/>
    </source>
</evidence>
<keyword evidence="7" id="KW-1185">Reference proteome</keyword>
<dbReference type="EMBL" id="JAJJMA010314825">
    <property type="protein sequence ID" value="MCL7049342.1"/>
    <property type="molecule type" value="Genomic_DNA"/>
</dbReference>
<keyword evidence="4" id="KW-0732">Signal</keyword>
<keyword evidence="3" id="KW-0472">Membrane</keyword>
<dbReference type="PANTHER" id="PTHR33021">
    <property type="entry name" value="BLUE COPPER PROTEIN"/>
    <property type="match status" value="1"/>
</dbReference>
<evidence type="ECO:0000256" key="3">
    <source>
        <dbReference type="SAM" id="Phobius"/>
    </source>
</evidence>
<dbReference type="InterPro" id="IPR008972">
    <property type="entry name" value="Cupredoxin"/>
</dbReference>
<feature type="transmembrane region" description="Helical" evidence="3">
    <location>
        <begin position="168"/>
        <end position="187"/>
    </location>
</feature>
<dbReference type="Proteomes" id="UP001177140">
    <property type="component" value="Unassembled WGS sequence"/>
</dbReference>
<dbReference type="Gene3D" id="2.60.40.420">
    <property type="entry name" value="Cupredoxins - blue copper proteins"/>
    <property type="match status" value="1"/>
</dbReference>
<evidence type="ECO:0000256" key="1">
    <source>
        <dbReference type="ARBA" id="ARBA00022723"/>
    </source>
</evidence>
<organism evidence="6 7">
    <name type="scientific">Papaver nudicaule</name>
    <name type="common">Iceland poppy</name>
    <dbReference type="NCBI Taxonomy" id="74823"/>
    <lineage>
        <taxon>Eukaryota</taxon>
        <taxon>Viridiplantae</taxon>
        <taxon>Streptophyta</taxon>
        <taxon>Embryophyta</taxon>
        <taxon>Tracheophyta</taxon>
        <taxon>Spermatophyta</taxon>
        <taxon>Magnoliopsida</taxon>
        <taxon>Ranunculales</taxon>
        <taxon>Papaveraceae</taxon>
        <taxon>Papaveroideae</taxon>
        <taxon>Papaver</taxon>
    </lineage>
</organism>
<dbReference type="FunFam" id="2.60.40.420:FF:000003">
    <property type="entry name" value="Blue copper"/>
    <property type="match status" value="1"/>
</dbReference>
<dbReference type="PROSITE" id="PS51485">
    <property type="entry name" value="PHYTOCYANIN"/>
    <property type="match status" value="1"/>
</dbReference>
<dbReference type="CDD" id="cd04216">
    <property type="entry name" value="Phytocyanin"/>
    <property type="match status" value="1"/>
</dbReference>
<proteinExistence type="predicted"/>
<dbReference type="InterPro" id="IPR003245">
    <property type="entry name" value="Phytocyanin_dom"/>
</dbReference>
<protein>
    <recommendedName>
        <fullName evidence="5">Phytocyanin domain-containing protein</fullName>
    </recommendedName>
</protein>
<keyword evidence="2" id="KW-0325">Glycoprotein</keyword>
<gene>
    <name evidence="6" type="ORF">MKW94_023665</name>
</gene>
<evidence type="ECO:0000256" key="2">
    <source>
        <dbReference type="ARBA" id="ARBA00023180"/>
    </source>
</evidence>
<keyword evidence="3" id="KW-1133">Transmembrane helix</keyword>
<keyword evidence="3" id="KW-0812">Transmembrane</keyword>
<comment type="caution">
    <text evidence="6">The sequence shown here is derived from an EMBL/GenBank/DDBJ whole genome shotgun (WGS) entry which is preliminary data.</text>
</comment>
<dbReference type="AlphaFoldDB" id="A0AA41VXK6"/>
<feature type="domain" description="Phytocyanin" evidence="5">
    <location>
        <begin position="29"/>
        <end position="128"/>
    </location>
</feature>
<dbReference type="GO" id="GO:0005886">
    <property type="term" value="C:plasma membrane"/>
    <property type="evidence" value="ECO:0007669"/>
    <property type="project" value="TreeGrafter"/>
</dbReference>
<reference evidence="6" key="1">
    <citation type="submission" date="2022-03" db="EMBL/GenBank/DDBJ databases">
        <title>A functionally conserved STORR gene fusion in Papaver species that diverged 16.8 million years ago.</title>
        <authorList>
            <person name="Catania T."/>
        </authorList>
    </citation>
    <scope>NUCLEOTIDE SEQUENCE</scope>
    <source>
        <strain evidence="6">S-191538</strain>
    </source>
</reference>
<dbReference type="SUPFAM" id="SSF49503">
    <property type="entry name" value="Cupredoxins"/>
    <property type="match status" value="1"/>
</dbReference>
<feature type="chain" id="PRO_5041297239" description="Phytocyanin domain-containing protein" evidence="4">
    <location>
        <begin position="28"/>
        <end position="189"/>
    </location>
</feature>
<name>A0AA41VXK6_PAPNU</name>
<evidence type="ECO:0000259" key="5">
    <source>
        <dbReference type="PROSITE" id="PS51485"/>
    </source>
</evidence>
<feature type="signal peptide" evidence="4">
    <location>
        <begin position="1"/>
        <end position="27"/>
    </location>
</feature>
<keyword evidence="1" id="KW-0479">Metal-binding</keyword>
<dbReference type="GO" id="GO:0046872">
    <property type="term" value="F:metal ion binding"/>
    <property type="evidence" value="ECO:0007669"/>
    <property type="project" value="UniProtKB-KW"/>
</dbReference>
<evidence type="ECO:0000313" key="6">
    <source>
        <dbReference type="EMBL" id="MCL7049342.1"/>
    </source>
</evidence>
<sequence length="189" mass="19496">MAAANKFLLGYVAAVLVFGLAVITCEAATTYTVGDISGWDISTDLDSWVQDKTFAVGDVLLFQYSSIHNVSEVPDKVSYDQCNTTRVIKTSNDGNTSIPLTTPGAHYFVCGNGLHCLGGMKIQVTAIGGANAPANAPQGSAVNGPSGLMPASKKNQPTLSASNVINGGSGYLVLGFLCVVGTVFSLISN</sequence>